<name>A0A1I4LUM8_9FIRM</name>
<dbReference type="GO" id="GO:0008745">
    <property type="term" value="F:N-acetylmuramoyl-L-alanine amidase activity"/>
    <property type="evidence" value="ECO:0007669"/>
    <property type="project" value="InterPro"/>
</dbReference>
<dbReference type="SMART" id="SM00646">
    <property type="entry name" value="Ami_3"/>
    <property type="match status" value="1"/>
</dbReference>
<reference evidence="5" key="1">
    <citation type="submission" date="2016-10" db="EMBL/GenBank/DDBJ databases">
        <authorList>
            <person name="Varghese N."/>
            <person name="Submissions S."/>
        </authorList>
    </citation>
    <scope>NUCLEOTIDE SEQUENCE [LARGE SCALE GENOMIC DNA]</scope>
    <source>
        <strain evidence="5">DSM 13327</strain>
    </source>
</reference>
<dbReference type="RefSeq" id="WP_090938800.1">
    <property type="nucleotide sequence ID" value="NZ_FOTS01000027.1"/>
</dbReference>
<evidence type="ECO:0000256" key="2">
    <source>
        <dbReference type="SAM" id="Phobius"/>
    </source>
</evidence>
<sequence>MYMRLITVRKASVKRVIMLSVTMVVLHFLAMQYIIGDDFENVDMSVLAGHTIAIDPGHGGIDSGANANNVDEKEITLIISTKLANLLQEHGAKVVLTRETDIDYYTKGKGGKRNDLLERAKIINHSGAELYVSIHCNAYRGGSLSGAQVFYNPKFEMSKALATKLQYVLKDFPPGNKRQIKEDLHILLLNEINIPGVLVEAGYLTNKEEASLLADAQYQQKMVENIAKALAYHFYKNAER</sequence>
<dbReference type="InterPro" id="IPR002508">
    <property type="entry name" value="MurNAc-LAA_cat"/>
</dbReference>
<dbReference type="GO" id="GO:0030288">
    <property type="term" value="C:outer membrane-bounded periplasmic space"/>
    <property type="evidence" value="ECO:0007669"/>
    <property type="project" value="TreeGrafter"/>
</dbReference>
<feature type="domain" description="MurNAc-LAA" evidence="3">
    <location>
        <begin position="120"/>
        <end position="231"/>
    </location>
</feature>
<dbReference type="Proteomes" id="UP000199520">
    <property type="component" value="Unassembled WGS sequence"/>
</dbReference>
<protein>
    <submittedName>
        <fullName evidence="4">N-acetylmuramoyl-L-alanine amidase</fullName>
    </submittedName>
</protein>
<evidence type="ECO:0000313" key="5">
    <source>
        <dbReference type="Proteomes" id="UP000199520"/>
    </source>
</evidence>
<keyword evidence="2" id="KW-1133">Transmembrane helix</keyword>
<evidence type="ECO:0000256" key="1">
    <source>
        <dbReference type="ARBA" id="ARBA00022801"/>
    </source>
</evidence>
<dbReference type="GO" id="GO:0009253">
    <property type="term" value="P:peptidoglycan catabolic process"/>
    <property type="evidence" value="ECO:0007669"/>
    <property type="project" value="InterPro"/>
</dbReference>
<keyword evidence="2" id="KW-0812">Transmembrane</keyword>
<dbReference type="STRING" id="1123291.SAMN04490355_102730"/>
<evidence type="ECO:0000313" key="4">
    <source>
        <dbReference type="EMBL" id="SFL94704.1"/>
    </source>
</evidence>
<dbReference type="SUPFAM" id="SSF53187">
    <property type="entry name" value="Zn-dependent exopeptidases"/>
    <property type="match status" value="1"/>
</dbReference>
<proteinExistence type="predicted"/>
<dbReference type="OrthoDB" id="9806267at2"/>
<keyword evidence="5" id="KW-1185">Reference proteome</keyword>
<dbReference type="Gene3D" id="3.40.630.40">
    <property type="entry name" value="Zn-dependent exopeptidases"/>
    <property type="match status" value="1"/>
</dbReference>
<organism evidence="4 5">
    <name type="scientific">Pelosinus propionicus DSM 13327</name>
    <dbReference type="NCBI Taxonomy" id="1123291"/>
    <lineage>
        <taxon>Bacteria</taxon>
        <taxon>Bacillati</taxon>
        <taxon>Bacillota</taxon>
        <taxon>Negativicutes</taxon>
        <taxon>Selenomonadales</taxon>
        <taxon>Sporomusaceae</taxon>
        <taxon>Pelosinus</taxon>
    </lineage>
</organism>
<keyword evidence="2" id="KW-0472">Membrane</keyword>
<evidence type="ECO:0000259" key="3">
    <source>
        <dbReference type="SMART" id="SM00646"/>
    </source>
</evidence>
<dbReference type="Pfam" id="PF01520">
    <property type="entry name" value="Amidase_3"/>
    <property type="match status" value="1"/>
</dbReference>
<dbReference type="PANTHER" id="PTHR30404:SF0">
    <property type="entry name" value="N-ACETYLMURAMOYL-L-ALANINE AMIDASE AMIC"/>
    <property type="match status" value="1"/>
</dbReference>
<dbReference type="AlphaFoldDB" id="A0A1I4LUM8"/>
<feature type="transmembrane region" description="Helical" evidence="2">
    <location>
        <begin position="16"/>
        <end position="35"/>
    </location>
</feature>
<dbReference type="EMBL" id="FOTS01000027">
    <property type="protein sequence ID" value="SFL94704.1"/>
    <property type="molecule type" value="Genomic_DNA"/>
</dbReference>
<gene>
    <name evidence="4" type="ORF">SAMN04490355_102730</name>
</gene>
<accession>A0A1I4LUM8</accession>
<dbReference type="CDD" id="cd02696">
    <property type="entry name" value="MurNAc-LAA"/>
    <property type="match status" value="1"/>
</dbReference>
<keyword evidence="1" id="KW-0378">Hydrolase</keyword>
<dbReference type="PANTHER" id="PTHR30404">
    <property type="entry name" value="N-ACETYLMURAMOYL-L-ALANINE AMIDASE"/>
    <property type="match status" value="1"/>
</dbReference>
<dbReference type="InterPro" id="IPR050695">
    <property type="entry name" value="N-acetylmuramoyl_amidase_3"/>
</dbReference>